<dbReference type="GO" id="GO:0000009">
    <property type="term" value="F:alpha-1,6-mannosyltransferase activity"/>
    <property type="evidence" value="ECO:0007669"/>
    <property type="project" value="InterPro"/>
</dbReference>
<protein>
    <recommendedName>
        <fullName evidence="13">Glycosyltransferase RgtA/B/C/D-like domain-containing protein</fullName>
    </recommendedName>
</protein>
<feature type="transmembrane region" description="Helical" evidence="10">
    <location>
        <begin position="174"/>
        <end position="194"/>
    </location>
</feature>
<gene>
    <name evidence="11" type="ORF">COT62_01870</name>
</gene>
<evidence type="ECO:0000256" key="8">
    <source>
        <dbReference type="ARBA" id="ARBA00022989"/>
    </source>
</evidence>
<organism evidence="11 12">
    <name type="scientific">Candidatus Roizmanbacteria bacterium CG09_land_8_20_14_0_10_41_9</name>
    <dbReference type="NCBI Taxonomy" id="1974850"/>
    <lineage>
        <taxon>Bacteria</taxon>
        <taxon>Candidatus Roizmaniibacteriota</taxon>
    </lineage>
</organism>
<evidence type="ECO:0000256" key="1">
    <source>
        <dbReference type="ARBA" id="ARBA00004477"/>
    </source>
</evidence>
<evidence type="ECO:0000313" key="11">
    <source>
        <dbReference type="EMBL" id="PIS15783.1"/>
    </source>
</evidence>
<evidence type="ECO:0000256" key="10">
    <source>
        <dbReference type="SAM" id="Phobius"/>
    </source>
</evidence>
<accession>A0A2H0WT02</accession>
<keyword evidence="4" id="KW-0328">Glycosyltransferase</keyword>
<dbReference type="Proteomes" id="UP000231198">
    <property type="component" value="Unassembled WGS sequence"/>
</dbReference>
<reference evidence="12" key="1">
    <citation type="submission" date="2017-09" db="EMBL/GenBank/DDBJ databases">
        <title>Depth-based differentiation of microbial function through sediment-hosted aquifers and enrichment of novel symbionts in the deep terrestrial subsurface.</title>
        <authorList>
            <person name="Probst A.J."/>
            <person name="Ladd B."/>
            <person name="Jarett J.K."/>
            <person name="Geller-Mcgrath D.E."/>
            <person name="Sieber C.M.K."/>
            <person name="Emerson J.B."/>
            <person name="Anantharaman K."/>
            <person name="Thomas B.C."/>
            <person name="Malmstrom R."/>
            <person name="Stieglmeier M."/>
            <person name="Klingl A."/>
            <person name="Woyke T."/>
            <person name="Ryan C.M."/>
            <person name="Banfield J.F."/>
        </authorList>
    </citation>
    <scope>NUCLEOTIDE SEQUENCE [LARGE SCALE GENOMIC DNA]</scope>
</reference>
<dbReference type="Pfam" id="PF04188">
    <property type="entry name" value="Mannosyl_trans2"/>
    <property type="match status" value="1"/>
</dbReference>
<dbReference type="PANTHER" id="PTHR12468">
    <property type="entry name" value="GPI MANNOSYLTRANSFERASE 2"/>
    <property type="match status" value="1"/>
</dbReference>
<name>A0A2H0WT02_9BACT</name>
<feature type="transmembrane region" description="Helical" evidence="10">
    <location>
        <begin position="239"/>
        <end position="259"/>
    </location>
</feature>
<evidence type="ECO:0000256" key="3">
    <source>
        <dbReference type="ARBA" id="ARBA00022502"/>
    </source>
</evidence>
<feature type="transmembrane region" description="Helical" evidence="10">
    <location>
        <begin position="97"/>
        <end position="117"/>
    </location>
</feature>
<comment type="subcellular location">
    <subcellularLocation>
        <location evidence="1">Endoplasmic reticulum membrane</location>
        <topology evidence="1">Multi-pass membrane protein</topology>
    </subcellularLocation>
</comment>
<dbReference type="InterPro" id="IPR007315">
    <property type="entry name" value="PIG-V/Gpi18"/>
</dbReference>
<keyword evidence="8 10" id="KW-1133">Transmembrane helix</keyword>
<dbReference type="GO" id="GO:0016020">
    <property type="term" value="C:membrane"/>
    <property type="evidence" value="ECO:0007669"/>
    <property type="project" value="GOC"/>
</dbReference>
<feature type="transmembrane region" description="Helical" evidence="10">
    <location>
        <begin position="129"/>
        <end position="162"/>
    </location>
</feature>
<dbReference type="PANTHER" id="PTHR12468:SF2">
    <property type="entry name" value="GPI MANNOSYLTRANSFERASE 2"/>
    <property type="match status" value="1"/>
</dbReference>
<sequence>MNLPFLSLYFILYTLCHLFISYIVPRFIPYLGFFPYKELLPDYHLPPWISAFANFDGIHYLLIVKNGYSQYEQAFFPFYPLMVKFFSFVLGNNYLVSALFVSNVCFFFGLVMFVKYLKLIIKDKAQIFYTVLFLLVFPSSFYFGAVYTEGLFFLLLVSSLYFLEKKQYKLAGLFAALCSFTRLIGVFLIIPFLIHVCSVIDSASAQPQYVLGHRVRLRPWLGPPALRHLLRLRHYNIHYIYTVLSPLLGLLVYSIYLWITTGDPLFFLTSQPVFGANRSSSIILLPQVIVRYIKIFITAAHDFRYYVAVSEFIVFSGVFLVLFYDLISILKPINPAKRGLGFTSRASRLGLNLFSFANLILPTLTGTFSSIPRYVLFSLSFFIVLASIKSKFIKIGVGIFFLFLQILMLGLFIQGYFVS</sequence>
<evidence type="ECO:0000256" key="7">
    <source>
        <dbReference type="ARBA" id="ARBA00022824"/>
    </source>
</evidence>
<keyword evidence="6 10" id="KW-0812">Transmembrane</keyword>
<feature type="transmembrane region" description="Helical" evidence="10">
    <location>
        <begin position="371"/>
        <end position="388"/>
    </location>
</feature>
<evidence type="ECO:0000256" key="9">
    <source>
        <dbReference type="ARBA" id="ARBA00023136"/>
    </source>
</evidence>
<dbReference type="GO" id="GO:0006506">
    <property type="term" value="P:GPI anchor biosynthetic process"/>
    <property type="evidence" value="ECO:0007669"/>
    <property type="project" value="UniProtKB-UniPathway"/>
</dbReference>
<comment type="pathway">
    <text evidence="2">Glycolipid biosynthesis; glycosylphosphatidylinositol-anchor biosynthesis.</text>
</comment>
<proteinExistence type="predicted"/>
<keyword evidence="3" id="KW-0337">GPI-anchor biosynthesis</keyword>
<keyword evidence="9 10" id="KW-0472">Membrane</keyword>
<evidence type="ECO:0000256" key="5">
    <source>
        <dbReference type="ARBA" id="ARBA00022679"/>
    </source>
</evidence>
<evidence type="ECO:0000256" key="4">
    <source>
        <dbReference type="ARBA" id="ARBA00022676"/>
    </source>
</evidence>
<feature type="transmembrane region" description="Helical" evidence="10">
    <location>
        <begin position="395"/>
        <end position="417"/>
    </location>
</feature>
<keyword evidence="7" id="KW-0256">Endoplasmic reticulum</keyword>
<feature type="transmembrane region" description="Helical" evidence="10">
    <location>
        <begin position="305"/>
        <end position="327"/>
    </location>
</feature>
<evidence type="ECO:0000256" key="2">
    <source>
        <dbReference type="ARBA" id="ARBA00004687"/>
    </source>
</evidence>
<feature type="transmembrane region" description="Helical" evidence="10">
    <location>
        <begin position="7"/>
        <end position="25"/>
    </location>
</feature>
<keyword evidence="5" id="KW-0808">Transferase</keyword>
<dbReference type="GO" id="GO:0031501">
    <property type="term" value="C:mannosyltransferase complex"/>
    <property type="evidence" value="ECO:0007669"/>
    <property type="project" value="TreeGrafter"/>
</dbReference>
<evidence type="ECO:0000313" key="12">
    <source>
        <dbReference type="Proteomes" id="UP000231198"/>
    </source>
</evidence>
<dbReference type="GO" id="GO:0004376">
    <property type="term" value="F:GPI mannosyltransferase activity"/>
    <property type="evidence" value="ECO:0007669"/>
    <property type="project" value="InterPro"/>
</dbReference>
<evidence type="ECO:0008006" key="13">
    <source>
        <dbReference type="Google" id="ProtNLM"/>
    </source>
</evidence>
<dbReference type="AlphaFoldDB" id="A0A2H0WT02"/>
<comment type="caution">
    <text evidence="11">The sequence shown here is derived from an EMBL/GenBank/DDBJ whole genome shotgun (WGS) entry which is preliminary data.</text>
</comment>
<dbReference type="EMBL" id="PEZG01000041">
    <property type="protein sequence ID" value="PIS15783.1"/>
    <property type="molecule type" value="Genomic_DNA"/>
</dbReference>
<evidence type="ECO:0000256" key="6">
    <source>
        <dbReference type="ARBA" id="ARBA00022692"/>
    </source>
</evidence>
<dbReference type="UniPathway" id="UPA00196"/>